<dbReference type="PANTHER" id="PTHR11920:SF494">
    <property type="entry name" value="ATRIAL NATRIURETIC PEPTIDE RECEPTOR 2"/>
    <property type="match status" value="1"/>
</dbReference>
<keyword evidence="2" id="KW-0812">Transmembrane</keyword>
<dbReference type="InterPro" id="IPR050401">
    <property type="entry name" value="Cyclic_nucleotide_synthase"/>
</dbReference>
<evidence type="ECO:0000256" key="6">
    <source>
        <dbReference type="ARBA" id="ARBA00023180"/>
    </source>
</evidence>
<dbReference type="InterPro" id="IPR001054">
    <property type="entry name" value="A/G_cyclase"/>
</dbReference>
<evidence type="ECO:0000256" key="4">
    <source>
        <dbReference type="ARBA" id="ARBA00022989"/>
    </source>
</evidence>
<dbReference type="Gene3D" id="3.30.70.1230">
    <property type="entry name" value="Nucleotide cyclase"/>
    <property type="match status" value="1"/>
</dbReference>
<organism evidence="9 10">
    <name type="scientific">Nephila pilipes</name>
    <name type="common">Giant wood spider</name>
    <name type="synonym">Nephila maculata</name>
    <dbReference type="NCBI Taxonomy" id="299642"/>
    <lineage>
        <taxon>Eukaryota</taxon>
        <taxon>Metazoa</taxon>
        <taxon>Ecdysozoa</taxon>
        <taxon>Arthropoda</taxon>
        <taxon>Chelicerata</taxon>
        <taxon>Arachnida</taxon>
        <taxon>Araneae</taxon>
        <taxon>Araneomorphae</taxon>
        <taxon>Entelegynae</taxon>
        <taxon>Araneoidea</taxon>
        <taxon>Nephilidae</taxon>
        <taxon>Nephila</taxon>
    </lineage>
</organism>
<evidence type="ECO:0000313" key="10">
    <source>
        <dbReference type="Proteomes" id="UP000887013"/>
    </source>
</evidence>
<reference evidence="9" key="1">
    <citation type="submission" date="2020-08" db="EMBL/GenBank/DDBJ databases">
        <title>Multicomponent nature underlies the extraordinary mechanical properties of spider dragline silk.</title>
        <authorList>
            <person name="Kono N."/>
            <person name="Nakamura H."/>
            <person name="Mori M."/>
            <person name="Yoshida Y."/>
            <person name="Ohtoshi R."/>
            <person name="Malay A.D."/>
            <person name="Moran D.A.P."/>
            <person name="Tomita M."/>
            <person name="Numata K."/>
            <person name="Arakawa K."/>
        </authorList>
    </citation>
    <scope>NUCLEOTIDE SEQUENCE</scope>
</reference>
<keyword evidence="4" id="KW-1133">Transmembrane helix</keyword>
<evidence type="ECO:0000256" key="2">
    <source>
        <dbReference type="ARBA" id="ARBA00022692"/>
    </source>
</evidence>
<keyword evidence="3" id="KW-0547">Nucleotide-binding</keyword>
<comment type="caution">
    <text evidence="9">The sequence shown here is derived from an EMBL/GenBank/DDBJ whole genome shotgun (WGS) entry which is preliminary data.</text>
</comment>
<gene>
    <name evidence="9" type="ORF">NPIL_362061</name>
</gene>
<dbReference type="EMBL" id="BMAW01041560">
    <property type="protein sequence ID" value="GFS29363.1"/>
    <property type="molecule type" value="Genomic_DNA"/>
</dbReference>
<dbReference type="OrthoDB" id="1890790at2759"/>
<accession>A0A8X6I3J6</accession>
<dbReference type="GO" id="GO:0000166">
    <property type="term" value="F:nucleotide binding"/>
    <property type="evidence" value="ECO:0007669"/>
    <property type="project" value="UniProtKB-KW"/>
</dbReference>
<evidence type="ECO:0000313" key="9">
    <source>
        <dbReference type="EMBL" id="GFS29363.1"/>
    </source>
</evidence>
<keyword evidence="10" id="KW-1185">Reference proteome</keyword>
<keyword evidence="5" id="KW-0472">Membrane</keyword>
<dbReference type="GO" id="GO:0005886">
    <property type="term" value="C:plasma membrane"/>
    <property type="evidence" value="ECO:0007669"/>
    <property type="project" value="TreeGrafter"/>
</dbReference>
<evidence type="ECO:0000256" key="5">
    <source>
        <dbReference type="ARBA" id="ARBA00023136"/>
    </source>
</evidence>
<keyword evidence="6" id="KW-0325">Glycoprotein</keyword>
<dbReference type="SUPFAM" id="SSF55073">
    <property type="entry name" value="Nucleotide cyclase"/>
    <property type="match status" value="1"/>
</dbReference>
<evidence type="ECO:0000259" key="8">
    <source>
        <dbReference type="PROSITE" id="PS50125"/>
    </source>
</evidence>
<evidence type="ECO:0000256" key="7">
    <source>
        <dbReference type="ARBA" id="ARBA00023239"/>
    </source>
</evidence>
<proteinExistence type="predicted"/>
<evidence type="ECO:0000256" key="3">
    <source>
        <dbReference type="ARBA" id="ARBA00022741"/>
    </source>
</evidence>
<dbReference type="InterPro" id="IPR029787">
    <property type="entry name" value="Nucleotide_cyclase"/>
</dbReference>
<dbReference type="Proteomes" id="UP000887013">
    <property type="component" value="Unassembled WGS sequence"/>
</dbReference>
<dbReference type="GO" id="GO:0016941">
    <property type="term" value="F:natriuretic peptide receptor activity"/>
    <property type="evidence" value="ECO:0007669"/>
    <property type="project" value="TreeGrafter"/>
</dbReference>
<dbReference type="GO" id="GO:0007168">
    <property type="term" value="P:receptor guanylyl cyclase signaling pathway"/>
    <property type="evidence" value="ECO:0007669"/>
    <property type="project" value="TreeGrafter"/>
</dbReference>
<protein>
    <recommendedName>
        <fullName evidence="8">Guanylate cyclase domain-containing protein</fullName>
    </recommendedName>
</protein>
<dbReference type="GO" id="GO:0004383">
    <property type="term" value="F:guanylate cyclase activity"/>
    <property type="evidence" value="ECO:0007669"/>
    <property type="project" value="TreeGrafter"/>
</dbReference>
<dbReference type="GO" id="GO:0035556">
    <property type="term" value="P:intracellular signal transduction"/>
    <property type="evidence" value="ECO:0007669"/>
    <property type="project" value="InterPro"/>
</dbReference>
<dbReference type="GO" id="GO:0017046">
    <property type="term" value="F:peptide hormone binding"/>
    <property type="evidence" value="ECO:0007669"/>
    <property type="project" value="TreeGrafter"/>
</dbReference>
<dbReference type="Pfam" id="PF00211">
    <property type="entry name" value="Guanylate_cyc"/>
    <property type="match status" value="1"/>
</dbReference>
<dbReference type="AlphaFoldDB" id="A0A8X6I3J6"/>
<name>A0A8X6I3J6_NEPPI</name>
<dbReference type="GO" id="GO:0004016">
    <property type="term" value="F:adenylate cyclase activity"/>
    <property type="evidence" value="ECO:0007669"/>
    <property type="project" value="TreeGrafter"/>
</dbReference>
<comment type="subcellular location">
    <subcellularLocation>
        <location evidence="1">Membrane</location>
    </subcellularLocation>
</comment>
<feature type="domain" description="Guanylate cyclase" evidence="8">
    <location>
        <begin position="21"/>
        <end position="56"/>
    </location>
</feature>
<sequence length="56" mass="6070">SVASQLIRGESVTAEAFDSVTIYFSDIVGFTEMSAESTPMEVSFKTKRASILATYV</sequence>
<dbReference type="PANTHER" id="PTHR11920">
    <property type="entry name" value="GUANYLYL CYCLASE"/>
    <property type="match status" value="1"/>
</dbReference>
<feature type="non-terminal residue" evidence="9">
    <location>
        <position position="1"/>
    </location>
</feature>
<evidence type="ECO:0000256" key="1">
    <source>
        <dbReference type="ARBA" id="ARBA00004370"/>
    </source>
</evidence>
<keyword evidence="7" id="KW-0456">Lyase</keyword>
<dbReference type="PROSITE" id="PS50125">
    <property type="entry name" value="GUANYLATE_CYCLASE_2"/>
    <property type="match status" value="1"/>
</dbReference>